<evidence type="ECO:0000313" key="6">
    <source>
        <dbReference type="Proteomes" id="UP000565468"/>
    </source>
</evidence>
<dbReference type="SUPFAM" id="SSF51215">
    <property type="entry name" value="Regulatory protein AraC"/>
    <property type="match status" value="1"/>
</dbReference>
<dbReference type="InterPro" id="IPR018060">
    <property type="entry name" value="HTH_AraC"/>
</dbReference>
<dbReference type="GO" id="GO:0003700">
    <property type="term" value="F:DNA-binding transcription factor activity"/>
    <property type="evidence" value="ECO:0007669"/>
    <property type="project" value="InterPro"/>
</dbReference>
<reference evidence="5 6" key="1">
    <citation type="submission" date="2020-04" db="EMBL/GenBank/DDBJ databases">
        <title>Paenibacillus algicola sp. nov., a novel marine bacterium producing alginate lyase.</title>
        <authorList>
            <person name="Huang H."/>
        </authorList>
    </citation>
    <scope>NUCLEOTIDE SEQUENCE [LARGE SCALE GENOMIC DNA]</scope>
    <source>
        <strain evidence="5 6">L7-75</strain>
    </source>
</reference>
<name>A0A848M501_PAELE</name>
<dbReference type="SUPFAM" id="SSF46689">
    <property type="entry name" value="Homeodomain-like"/>
    <property type="match status" value="2"/>
</dbReference>
<keyword evidence="1" id="KW-0805">Transcription regulation</keyword>
<comment type="caution">
    <text evidence="5">The sequence shown here is derived from an EMBL/GenBank/DDBJ whole genome shotgun (WGS) entry which is preliminary data.</text>
</comment>
<protein>
    <submittedName>
        <fullName evidence="5">AraC family transcriptional regulator</fullName>
    </submittedName>
</protein>
<dbReference type="Gene3D" id="1.10.10.60">
    <property type="entry name" value="Homeodomain-like"/>
    <property type="match status" value="2"/>
</dbReference>
<dbReference type="PROSITE" id="PS01124">
    <property type="entry name" value="HTH_ARAC_FAMILY_2"/>
    <property type="match status" value="1"/>
</dbReference>
<dbReference type="PANTHER" id="PTHR43280:SF2">
    <property type="entry name" value="HTH-TYPE TRANSCRIPTIONAL REGULATOR EXSA"/>
    <property type="match status" value="1"/>
</dbReference>
<dbReference type="InterPro" id="IPR014710">
    <property type="entry name" value="RmlC-like_jellyroll"/>
</dbReference>
<dbReference type="RefSeq" id="WP_169504626.1">
    <property type="nucleotide sequence ID" value="NZ_JABBPN010000006.1"/>
</dbReference>
<dbReference type="PRINTS" id="PR00032">
    <property type="entry name" value="HTHARAC"/>
</dbReference>
<evidence type="ECO:0000256" key="3">
    <source>
        <dbReference type="ARBA" id="ARBA00023163"/>
    </source>
</evidence>
<dbReference type="GO" id="GO:0043565">
    <property type="term" value="F:sequence-specific DNA binding"/>
    <property type="evidence" value="ECO:0007669"/>
    <property type="project" value="InterPro"/>
</dbReference>
<dbReference type="Gene3D" id="2.60.120.10">
    <property type="entry name" value="Jelly Rolls"/>
    <property type="match status" value="1"/>
</dbReference>
<evidence type="ECO:0000313" key="5">
    <source>
        <dbReference type="EMBL" id="NMO95835.1"/>
    </source>
</evidence>
<gene>
    <name evidence="5" type="ORF">HII30_08650</name>
</gene>
<accession>A0A848M501</accession>
<dbReference type="SMART" id="SM00342">
    <property type="entry name" value="HTH_ARAC"/>
    <property type="match status" value="1"/>
</dbReference>
<feature type="domain" description="HTH araC/xylS-type" evidence="4">
    <location>
        <begin position="184"/>
        <end position="282"/>
    </location>
</feature>
<dbReference type="InterPro" id="IPR037923">
    <property type="entry name" value="HTH-like"/>
</dbReference>
<keyword evidence="2" id="KW-0238">DNA-binding</keyword>
<evidence type="ECO:0000256" key="2">
    <source>
        <dbReference type="ARBA" id="ARBA00023125"/>
    </source>
</evidence>
<keyword evidence="3" id="KW-0804">Transcription</keyword>
<sequence>MDKKFDDNGRYPYHLVYQDTKSPQRELPDHVHNWFELVYVHHGQGVFFINQTFYDMNEGSLFLIPGDTIHRAFPDADAPVTSSAIFFNASWIRQGEQESDFSVLRCFELAARNNRYRLSLSNEARVLIVKHLQFMHEEQLQQKPGYRQATFLHLQQFLLFMTRHMLDQNKDQVPTSASQPLWMKESLQYIDRNLSADLRLASLCKKASVTPSHFSRVFRQLTGMTLTDYVVAKRVVYAKELLIRTDDTSHDIAVQCGFESSSYFFKVFKKLTGVTPLHYRKTNRF</sequence>
<evidence type="ECO:0000256" key="1">
    <source>
        <dbReference type="ARBA" id="ARBA00023015"/>
    </source>
</evidence>
<dbReference type="Proteomes" id="UP000565468">
    <property type="component" value="Unassembled WGS sequence"/>
</dbReference>
<dbReference type="InterPro" id="IPR020449">
    <property type="entry name" value="Tscrpt_reg_AraC-type_HTH"/>
</dbReference>
<dbReference type="Pfam" id="PF02311">
    <property type="entry name" value="AraC_binding"/>
    <property type="match status" value="1"/>
</dbReference>
<dbReference type="PANTHER" id="PTHR43280">
    <property type="entry name" value="ARAC-FAMILY TRANSCRIPTIONAL REGULATOR"/>
    <property type="match status" value="1"/>
</dbReference>
<keyword evidence="6" id="KW-1185">Reference proteome</keyword>
<dbReference type="InterPro" id="IPR009057">
    <property type="entry name" value="Homeodomain-like_sf"/>
</dbReference>
<dbReference type="Pfam" id="PF12833">
    <property type="entry name" value="HTH_18"/>
    <property type="match status" value="1"/>
</dbReference>
<dbReference type="EMBL" id="JABBPN010000006">
    <property type="protein sequence ID" value="NMO95835.1"/>
    <property type="molecule type" value="Genomic_DNA"/>
</dbReference>
<dbReference type="AlphaFoldDB" id="A0A848M501"/>
<proteinExistence type="predicted"/>
<organism evidence="5 6">
    <name type="scientific">Paenibacillus lemnae</name>
    <dbReference type="NCBI Taxonomy" id="1330551"/>
    <lineage>
        <taxon>Bacteria</taxon>
        <taxon>Bacillati</taxon>
        <taxon>Bacillota</taxon>
        <taxon>Bacilli</taxon>
        <taxon>Bacillales</taxon>
        <taxon>Paenibacillaceae</taxon>
        <taxon>Paenibacillus</taxon>
    </lineage>
</organism>
<dbReference type="InterPro" id="IPR003313">
    <property type="entry name" value="AraC-bd"/>
</dbReference>
<evidence type="ECO:0000259" key="4">
    <source>
        <dbReference type="PROSITE" id="PS01124"/>
    </source>
</evidence>